<evidence type="ECO:0000256" key="3">
    <source>
        <dbReference type="ARBA" id="ARBA00023242"/>
    </source>
</evidence>
<evidence type="ECO:0000256" key="2">
    <source>
        <dbReference type="ARBA" id="ARBA00023125"/>
    </source>
</evidence>
<feature type="transmembrane region" description="Helical" evidence="7">
    <location>
        <begin position="434"/>
        <end position="456"/>
    </location>
</feature>
<comment type="caution">
    <text evidence="9">The sequence shown here is derived from an EMBL/GenBank/DDBJ whole genome shotgun (WGS) entry which is preliminary data.</text>
</comment>
<evidence type="ECO:0000256" key="4">
    <source>
        <dbReference type="RuleBase" id="RU004020"/>
    </source>
</evidence>
<feature type="coiled-coil region" evidence="5">
    <location>
        <begin position="166"/>
        <end position="193"/>
    </location>
</feature>
<dbReference type="Pfam" id="PF00447">
    <property type="entry name" value="HSF_DNA-bind"/>
    <property type="match status" value="1"/>
</dbReference>
<feature type="compositionally biased region" description="Low complexity" evidence="6">
    <location>
        <begin position="128"/>
        <end position="152"/>
    </location>
</feature>
<keyword evidence="7" id="KW-0472">Membrane</keyword>
<dbReference type="InterPro" id="IPR000232">
    <property type="entry name" value="HSF_DNA-bd"/>
</dbReference>
<evidence type="ECO:0000256" key="7">
    <source>
        <dbReference type="SAM" id="Phobius"/>
    </source>
</evidence>
<dbReference type="SUPFAM" id="SSF46785">
    <property type="entry name" value="Winged helix' DNA-binding domain"/>
    <property type="match status" value="1"/>
</dbReference>
<reference evidence="9" key="1">
    <citation type="submission" date="2023-06" db="EMBL/GenBank/DDBJ databases">
        <title>Survivors Of The Sea: Transcriptome response of Skeletonema marinoi to long-term dormancy.</title>
        <authorList>
            <person name="Pinder M.I.M."/>
            <person name="Kourtchenko O."/>
            <person name="Robertson E.K."/>
            <person name="Larsson T."/>
            <person name="Maumus F."/>
            <person name="Osuna-Cruz C.M."/>
            <person name="Vancaester E."/>
            <person name="Stenow R."/>
            <person name="Vandepoele K."/>
            <person name="Ploug H."/>
            <person name="Bruchert V."/>
            <person name="Godhe A."/>
            <person name="Topel M."/>
        </authorList>
    </citation>
    <scope>NUCLEOTIDE SEQUENCE</scope>
    <source>
        <strain evidence="9">R05AC</strain>
    </source>
</reference>
<dbReference type="Proteomes" id="UP001224775">
    <property type="component" value="Unassembled WGS sequence"/>
</dbReference>
<evidence type="ECO:0000313" key="9">
    <source>
        <dbReference type="EMBL" id="KAK1741712.1"/>
    </source>
</evidence>
<keyword evidence="7" id="KW-1133">Transmembrane helix</keyword>
<dbReference type="GO" id="GO:0005634">
    <property type="term" value="C:nucleus"/>
    <property type="evidence" value="ECO:0007669"/>
    <property type="project" value="UniProtKB-SubCell"/>
</dbReference>
<organism evidence="9 10">
    <name type="scientific">Skeletonema marinoi</name>
    <dbReference type="NCBI Taxonomy" id="267567"/>
    <lineage>
        <taxon>Eukaryota</taxon>
        <taxon>Sar</taxon>
        <taxon>Stramenopiles</taxon>
        <taxon>Ochrophyta</taxon>
        <taxon>Bacillariophyta</taxon>
        <taxon>Coscinodiscophyceae</taxon>
        <taxon>Thalassiosirophycidae</taxon>
        <taxon>Thalassiosirales</taxon>
        <taxon>Skeletonemataceae</taxon>
        <taxon>Skeletonema</taxon>
        <taxon>Skeletonema marinoi-dohrnii complex</taxon>
    </lineage>
</organism>
<evidence type="ECO:0000256" key="1">
    <source>
        <dbReference type="ARBA" id="ARBA00004123"/>
    </source>
</evidence>
<dbReference type="GO" id="GO:0003700">
    <property type="term" value="F:DNA-binding transcription factor activity"/>
    <property type="evidence" value="ECO:0007669"/>
    <property type="project" value="InterPro"/>
</dbReference>
<dbReference type="PANTHER" id="PTHR10015:SF206">
    <property type="entry name" value="HSF-TYPE DNA-BINDING DOMAIN-CONTAINING PROTEIN"/>
    <property type="match status" value="1"/>
</dbReference>
<sequence length="589" mass="65408">MMDQQPKVVLADTFPAKAHLLITYLTQTKPTVCTFSPDGTSFYVYDQAQFAQTLPQYFKHNNYGSFVRQLNLYGFNSSRLKDNNDVVEWKHDNFHRDRKDLVNNIKRTKKSKSSSTKPSHVHVDRRASSPGMPSSSDDASSSLADSEQLASSGGKVLDRKVSGTDYEWLAAEFSILKRQNESLERKLDTLLQITLRINPGINLEQTEYSGEKRRRTAAVAGGYSPAGEELKVSDTDHLEIEPVPYINDTRKMPHQSPNAKNDNDDMGDSLTAFIDIMMNEDESKAFEEDDGLVLENIDNERMRASATSNTATDEVLNNHHEDELMEEALIANLPESTLNTDGDLFGIDENEPTLQNSSEGGIVAITNAAADKANGPEPIEVISSIVPTYDGLGDIEEANMPIGVQVISARAELVEEDDRNVGNRLSDMRHNKRVVCLLGVLVLVVVAFVVTIPAVIVTQRKSNKNAVANKRPPCAGNGKDRHDCIGRLQDSSEDGDFYDDEYYDFPIKDKIKDIVEDKLEDKVETYLEKKAENEAVLEDSNTSTTTDASISPQPQLALQSVKYKDHSFSDDEESISLTIHGVAYECTNA</sequence>
<keyword evidence="3" id="KW-0539">Nucleus</keyword>
<feature type="region of interest" description="Disordered" evidence="6">
    <location>
        <begin position="248"/>
        <end position="267"/>
    </location>
</feature>
<evidence type="ECO:0000256" key="5">
    <source>
        <dbReference type="SAM" id="Coils"/>
    </source>
</evidence>
<keyword evidence="9" id="KW-0346">Stress response</keyword>
<gene>
    <name evidence="9" type="ORF">QTG54_007285</name>
</gene>
<dbReference type="InterPro" id="IPR036390">
    <property type="entry name" value="WH_DNA-bd_sf"/>
</dbReference>
<comment type="subcellular location">
    <subcellularLocation>
        <location evidence="1">Nucleus</location>
    </subcellularLocation>
</comment>
<dbReference type="SMART" id="SM00415">
    <property type="entry name" value="HSF"/>
    <property type="match status" value="1"/>
</dbReference>
<dbReference type="AlphaFoldDB" id="A0AAD8YA25"/>
<name>A0AAD8YA25_9STRA</name>
<dbReference type="EMBL" id="JATAAI010000012">
    <property type="protein sequence ID" value="KAK1741712.1"/>
    <property type="molecule type" value="Genomic_DNA"/>
</dbReference>
<keyword evidence="7" id="KW-0812">Transmembrane</keyword>
<dbReference type="PANTHER" id="PTHR10015">
    <property type="entry name" value="HEAT SHOCK TRANSCRIPTION FACTOR"/>
    <property type="match status" value="1"/>
</dbReference>
<proteinExistence type="inferred from homology"/>
<dbReference type="Gene3D" id="1.10.10.10">
    <property type="entry name" value="Winged helix-like DNA-binding domain superfamily/Winged helix DNA-binding domain"/>
    <property type="match status" value="1"/>
</dbReference>
<evidence type="ECO:0000259" key="8">
    <source>
        <dbReference type="SMART" id="SM00415"/>
    </source>
</evidence>
<dbReference type="PRINTS" id="PR00056">
    <property type="entry name" value="HSFDOMAIN"/>
</dbReference>
<keyword evidence="2" id="KW-0238">DNA-binding</keyword>
<accession>A0AAD8YA25</accession>
<evidence type="ECO:0000256" key="6">
    <source>
        <dbReference type="SAM" id="MobiDB-lite"/>
    </source>
</evidence>
<dbReference type="GO" id="GO:0043565">
    <property type="term" value="F:sequence-specific DNA binding"/>
    <property type="evidence" value="ECO:0007669"/>
    <property type="project" value="InterPro"/>
</dbReference>
<dbReference type="InterPro" id="IPR036388">
    <property type="entry name" value="WH-like_DNA-bd_sf"/>
</dbReference>
<feature type="region of interest" description="Disordered" evidence="6">
    <location>
        <begin position="105"/>
        <end position="156"/>
    </location>
</feature>
<feature type="region of interest" description="Disordered" evidence="6">
    <location>
        <begin position="467"/>
        <end position="486"/>
    </location>
</feature>
<feature type="domain" description="HSF-type DNA-binding" evidence="8">
    <location>
        <begin position="10"/>
        <end position="108"/>
    </location>
</feature>
<keyword evidence="5" id="KW-0175">Coiled coil</keyword>
<comment type="similarity">
    <text evidence="4">Belongs to the HSF family.</text>
</comment>
<keyword evidence="10" id="KW-1185">Reference proteome</keyword>
<protein>
    <submittedName>
        <fullName evidence="9">Heat shock factor family protein</fullName>
    </submittedName>
</protein>
<evidence type="ECO:0000313" key="10">
    <source>
        <dbReference type="Proteomes" id="UP001224775"/>
    </source>
</evidence>